<protein>
    <recommendedName>
        <fullName evidence="2">RNase H type-1 domain-containing protein</fullName>
    </recommendedName>
</protein>
<dbReference type="PANTHER" id="PTHR10642">
    <property type="entry name" value="RIBONUCLEASE H1"/>
    <property type="match status" value="1"/>
</dbReference>
<dbReference type="CDD" id="cd09276">
    <property type="entry name" value="Rnase_HI_RT_non_LTR"/>
    <property type="match status" value="1"/>
</dbReference>
<feature type="domain" description="RNase H type-1" evidence="2">
    <location>
        <begin position="226"/>
        <end position="351"/>
    </location>
</feature>
<dbReference type="Proteomes" id="UP000653565">
    <property type="component" value="Unassembled WGS sequence"/>
</dbReference>
<gene>
    <name evidence="3" type="ORF">CNMCM6805_002585</name>
</gene>
<dbReference type="InterPro" id="IPR036397">
    <property type="entry name" value="RNaseH_sf"/>
</dbReference>
<dbReference type="InterPro" id="IPR050092">
    <property type="entry name" value="RNase_H"/>
</dbReference>
<reference evidence="3" key="2">
    <citation type="submission" date="2020-04" db="EMBL/GenBank/DDBJ databases">
        <authorList>
            <person name="Santos R.A.C."/>
            <person name="Steenwyk J.L."/>
            <person name="Rivero-Menendez O."/>
            <person name="Mead M.E."/>
            <person name="Silva L.P."/>
            <person name="Bastos R.W."/>
            <person name="Alastruey-Izquierdo A."/>
            <person name="Goldman G.H."/>
            <person name="Rokas A."/>
        </authorList>
    </citation>
    <scope>NUCLEOTIDE SEQUENCE</scope>
    <source>
        <strain evidence="3">CNM-CM6805</strain>
    </source>
</reference>
<dbReference type="EMBL" id="JAAAPX010000167">
    <property type="protein sequence ID" value="KAF4227804.1"/>
    <property type="molecule type" value="Genomic_DNA"/>
</dbReference>
<accession>A0A8H4GST1</accession>
<evidence type="ECO:0000313" key="3">
    <source>
        <dbReference type="EMBL" id="KAF4227804.1"/>
    </source>
</evidence>
<reference evidence="3" key="1">
    <citation type="journal article" date="2020" name="bioRxiv">
        <title>Genomic and phenotypic heterogeneity of clinical isolates of the human pathogens Aspergillus fumigatus, Aspergillus lentulus and Aspergillus fumigatiaffinis.</title>
        <authorList>
            <person name="dos Santos R.A.C."/>
            <person name="Steenwyk J.L."/>
            <person name="Rivero-Menendez O."/>
            <person name="Mead M.E."/>
            <person name="Silva L.P."/>
            <person name="Bastos R.W."/>
            <person name="Alastruey-Izquierdo A."/>
            <person name="Goldman G.H."/>
            <person name="Rokas A."/>
        </authorList>
    </citation>
    <scope>NUCLEOTIDE SEQUENCE</scope>
    <source>
        <strain evidence="3">CNM-CM6805</strain>
    </source>
</reference>
<evidence type="ECO:0000313" key="4">
    <source>
        <dbReference type="Proteomes" id="UP000653565"/>
    </source>
</evidence>
<organism evidence="3 4">
    <name type="scientific">Aspergillus fumigatiaffinis</name>
    <dbReference type="NCBI Taxonomy" id="340414"/>
    <lineage>
        <taxon>Eukaryota</taxon>
        <taxon>Fungi</taxon>
        <taxon>Dikarya</taxon>
        <taxon>Ascomycota</taxon>
        <taxon>Pezizomycotina</taxon>
        <taxon>Eurotiomycetes</taxon>
        <taxon>Eurotiomycetidae</taxon>
        <taxon>Eurotiales</taxon>
        <taxon>Aspergillaceae</taxon>
        <taxon>Aspergillus</taxon>
        <taxon>Aspergillus subgen. Fumigati</taxon>
    </lineage>
</organism>
<keyword evidence="4" id="KW-1185">Reference proteome</keyword>
<evidence type="ECO:0000256" key="1">
    <source>
        <dbReference type="ARBA" id="ARBA00005300"/>
    </source>
</evidence>
<name>A0A8H4GST1_9EURO</name>
<dbReference type="AlphaFoldDB" id="A0A8H4GST1"/>
<evidence type="ECO:0000259" key="2">
    <source>
        <dbReference type="PROSITE" id="PS50879"/>
    </source>
</evidence>
<dbReference type="GO" id="GO:0004523">
    <property type="term" value="F:RNA-DNA hybrid ribonuclease activity"/>
    <property type="evidence" value="ECO:0007669"/>
    <property type="project" value="InterPro"/>
</dbReference>
<dbReference type="SUPFAM" id="SSF53098">
    <property type="entry name" value="Ribonuclease H-like"/>
    <property type="match status" value="1"/>
</dbReference>
<proteinExistence type="inferred from homology"/>
<comment type="caution">
    <text evidence="3">The sequence shown here is derived from an EMBL/GenBank/DDBJ whole genome shotgun (WGS) entry which is preliminary data.</text>
</comment>
<dbReference type="Pfam" id="PF00075">
    <property type="entry name" value="RNase_H"/>
    <property type="match status" value="1"/>
</dbReference>
<comment type="similarity">
    <text evidence="1">Belongs to the RNase H family.</text>
</comment>
<dbReference type="GO" id="GO:0003676">
    <property type="term" value="F:nucleic acid binding"/>
    <property type="evidence" value="ECO:0007669"/>
    <property type="project" value="InterPro"/>
</dbReference>
<dbReference type="GO" id="GO:0043137">
    <property type="term" value="P:DNA replication, removal of RNA primer"/>
    <property type="evidence" value="ECO:0007669"/>
    <property type="project" value="TreeGrafter"/>
</dbReference>
<dbReference type="PANTHER" id="PTHR10642:SF25">
    <property type="entry name" value="RNASE H TYPE-1 DOMAIN-CONTAINING PROTEIN"/>
    <property type="match status" value="1"/>
</dbReference>
<dbReference type="PROSITE" id="PS50879">
    <property type="entry name" value="RNASE_H_1"/>
    <property type="match status" value="1"/>
</dbReference>
<dbReference type="Gene3D" id="3.30.420.10">
    <property type="entry name" value="Ribonuclease H-like superfamily/Ribonuclease H"/>
    <property type="match status" value="1"/>
</dbReference>
<sequence length="541" mass="60933">METVRIEDTVVQPIRAATYLGITLDPALRWEEQIKHIQKKATTLLAPLAMLAGSTWGAGLTQLRRIYQAAVIPALLYGCSAWYTLKTDSSHRPTRLKILNQIHRRAVRAITGAFRATATAAMNIETHLLPMRQLLEKQLMESLLMVQTSKAADLIRKARSDETGQGRTNGGWRPWDWSPLEKISELVAQKLGRASLDGLESIQPYIIAPYWTPPDVTIDESAEKAIEQHEVMGRVGAAAVCPQYHETRSVYMGGHSEATVYAAELQGILLALIIILRRQIQHAIIFTDNQAALRALQNPGRQSGQYILETILLALERARQHKLIIRFRWIPSHRGIDGNEQADIAAKEATGWRQIRTRRDRRTEVMTNDTAPRPAHQRLLQTAMKSWIRETVNVQWEHDWRSCPHGRTVYELTPTPTKKVLRVHQGLHRALSTAIIQLRTGKIGLRHYLYQRGVPNIPDADCQCGKATQTVQHVLLACPLLKSLREEIFGRRLGGPEGEGSLKRILNTPKLAIRAAKFMIRTGLLGQFGAVDSREIDQAEH</sequence>
<dbReference type="InterPro" id="IPR002156">
    <property type="entry name" value="RNaseH_domain"/>
</dbReference>
<dbReference type="InterPro" id="IPR012337">
    <property type="entry name" value="RNaseH-like_sf"/>
</dbReference>